<feature type="domain" description="Hemerythrin-like" evidence="4">
    <location>
        <begin position="12"/>
        <end position="124"/>
    </location>
</feature>
<evidence type="ECO:0000259" key="4">
    <source>
        <dbReference type="Pfam" id="PF01814"/>
    </source>
</evidence>
<reference evidence="5" key="1">
    <citation type="submission" date="2018-06" db="EMBL/GenBank/DDBJ databases">
        <authorList>
            <person name="Zhirakovskaya E."/>
        </authorList>
    </citation>
    <scope>NUCLEOTIDE SEQUENCE</scope>
</reference>
<comment type="similarity">
    <text evidence="1">Belongs to the hemerythrin family.</text>
</comment>
<protein>
    <recommendedName>
        <fullName evidence="4">Hemerythrin-like domain-containing protein</fullName>
    </recommendedName>
</protein>
<dbReference type="EMBL" id="UOGA01000314">
    <property type="protein sequence ID" value="VAX25748.1"/>
    <property type="molecule type" value="Genomic_DNA"/>
</dbReference>
<keyword evidence="2" id="KW-0479">Metal-binding</keyword>
<evidence type="ECO:0000256" key="1">
    <source>
        <dbReference type="ARBA" id="ARBA00010587"/>
    </source>
</evidence>
<organism evidence="5">
    <name type="scientific">hydrothermal vent metagenome</name>
    <dbReference type="NCBI Taxonomy" id="652676"/>
    <lineage>
        <taxon>unclassified sequences</taxon>
        <taxon>metagenomes</taxon>
        <taxon>ecological metagenomes</taxon>
    </lineage>
</organism>
<dbReference type="InterPro" id="IPR050669">
    <property type="entry name" value="Hemerythrin"/>
</dbReference>
<dbReference type="InterPro" id="IPR012827">
    <property type="entry name" value="Hemerythrin_metal-bd"/>
</dbReference>
<dbReference type="Pfam" id="PF01814">
    <property type="entry name" value="Hemerythrin"/>
    <property type="match status" value="1"/>
</dbReference>
<sequence length="134" mass="15884">MRIEWTDKFRAGVEKFDSQHKGLIELINELQRIISVGGGSKELEKVVTEIYEHKKNHFADEERLMLDHNYPEFEQHAKEHREMLDWLSRHRENLAAGDKMATVELSGYLSDWLMNHVAKTDMQYGQFFNDRGVY</sequence>
<evidence type="ECO:0000256" key="2">
    <source>
        <dbReference type="ARBA" id="ARBA00022723"/>
    </source>
</evidence>
<accession>A0A3B1CP58</accession>
<dbReference type="InterPro" id="IPR035938">
    <property type="entry name" value="Hemerythrin-like_sf"/>
</dbReference>
<dbReference type="Gene3D" id="1.20.120.50">
    <property type="entry name" value="Hemerythrin-like"/>
    <property type="match status" value="1"/>
</dbReference>
<dbReference type="InterPro" id="IPR016131">
    <property type="entry name" value="Haemerythrin_Fe_BS"/>
</dbReference>
<dbReference type="CDD" id="cd12107">
    <property type="entry name" value="Hemerythrin"/>
    <property type="match status" value="1"/>
</dbReference>
<proteinExistence type="inferred from homology"/>
<dbReference type="GO" id="GO:0046872">
    <property type="term" value="F:metal ion binding"/>
    <property type="evidence" value="ECO:0007669"/>
    <property type="project" value="UniProtKB-KW"/>
</dbReference>
<dbReference type="NCBIfam" id="NF033749">
    <property type="entry name" value="bact_hemeryth"/>
    <property type="match status" value="1"/>
</dbReference>
<dbReference type="PANTHER" id="PTHR37164">
    <property type="entry name" value="BACTERIOHEMERYTHRIN"/>
    <property type="match status" value="1"/>
</dbReference>
<evidence type="ECO:0000256" key="3">
    <source>
        <dbReference type="ARBA" id="ARBA00023004"/>
    </source>
</evidence>
<gene>
    <name evidence="5" type="ORF">MNBD_NITROSPINAE04-2659</name>
</gene>
<dbReference type="PROSITE" id="PS00550">
    <property type="entry name" value="HEMERYTHRINS"/>
    <property type="match status" value="1"/>
</dbReference>
<dbReference type="PANTHER" id="PTHR37164:SF1">
    <property type="entry name" value="BACTERIOHEMERYTHRIN"/>
    <property type="match status" value="1"/>
</dbReference>
<name>A0A3B1CP58_9ZZZZ</name>
<dbReference type="SUPFAM" id="SSF47188">
    <property type="entry name" value="Hemerythrin-like"/>
    <property type="match status" value="1"/>
</dbReference>
<keyword evidence="3" id="KW-0408">Iron</keyword>
<evidence type="ECO:0000313" key="5">
    <source>
        <dbReference type="EMBL" id="VAX25748.1"/>
    </source>
</evidence>
<dbReference type="NCBIfam" id="TIGR02481">
    <property type="entry name" value="hemeryth_dom"/>
    <property type="match status" value="1"/>
</dbReference>
<dbReference type="InterPro" id="IPR012312">
    <property type="entry name" value="Hemerythrin-like"/>
</dbReference>
<dbReference type="AlphaFoldDB" id="A0A3B1CP58"/>